<dbReference type="Proteomes" id="UP000190675">
    <property type="component" value="Chromosome I"/>
</dbReference>
<evidence type="ECO:0000313" key="1">
    <source>
        <dbReference type="EMBL" id="SHH25606.1"/>
    </source>
</evidence>
<protein>
    <submittedName>
        <fullName evidence="1">Uncharacterized protein</fullName>
    </submittedName>
</protein>
<evidence type="ECO:0000313" key="2">
    <source>
        <dbReference type="Proteomes" id="UP000190675"/>
    </source>
</evidence>
<proteinExistence type="predicted"/>
<gene>
    <name evidence="1" type="ORF">SAMN05444169_6565</name>
</gene>
<name>A0A1M5RHH0_9BRAD</name>
<accession>A0A1M5RHH0</accession>
<reference evidence="1 2" key="1">
    <citation type="submission" date="2016-11" db="EMBL/GenBank/DDBJ databases">
        <authorList>
            <person name="Jaros S."/>
            <person name="Januszkiewicz K."/>
            <person name="Wedrychowicz H."/>
        </authorList>
    </citation>
    <scope>NUCLEOTIDE SEQUENCE [LARGE SCALE GENOMIC DNA]</scope>
    <source>
        <strain evidence="1 2">GAS242</strain>
    </source>
</reference>
<dbReference type="EMBL" id="LT670818">
    <property type="protein sequence ID" value="SHH25606.1"/>
    <property type="molecule type" value="Genomic_DNA"/>
</dbReference>
<dbReference type="AlphaFoldDB" id="A0A1M5RHH0"/>
<organism evidence="1 2">
    <name type="scientific">Bradyrhizobium erythrophlei</name>
    <dbReference type="NCBI Taxonomy" id="1437360"/>
    <lineage>
        <taxon>Bacteria</taxon>
        <taxon>Pseudomonadati</taxon>
        <taxon>Pseudomonadota</taxon>
        <taxon>Alphaproteobacteria</taxon>
        <taxon>Hyphomicrobiales</taxon>
        <taxon>Nitrobacteraceae</taxon>
        <taxon>Bradyrhizobium</taxon>
    </lineage>
</organism>
<sequence>MMRSEALKVSSFSEDLRIYTMPPSQGVGIDAEGATARLAAMRRLLTGAGQKISGVQNVAAQNDTIEGQLAEKRAAFKRVAASVGMYLDPDWRTRLFAKLDSLMDPEEWDDDFALPSEQSFSTFLRMIIYLHPTKRPGLGLSAKGHFLASWSRLDDRIVIESLANDDVRWVLSRAVGDMRESGAGKTKIYRIPDVIHPYEPDHLFRDGDKLLI</sequence>